<gene>
    <name evidence="1" type="ORF">AVEN_92845_1</name>
</gene>
<dbReference type="EMBL" id="BGPR01073978">
    <property type="protein sequence ID" value="GBO46357.1"/>
    <property type="molecule type" value="Genomic_DNA"/>
</dbReference>
<comment type="caution">
    <text evidence="1">The sequence shown here is derived from an EMBL/GenBank/DDBJ whole genome shotgun (WGS) entry which is preliminary data.</text>
</comment>
<dbReference type="OrthoDB" id="10065297at2759"/>
<protein>
    <submittedName>
        <fullName evidence="1">Uncharacterized protein</fullName>
    </submittedName>
</protein>
<dbReference type="Proteomes" id="UP000499080">
    <property type="component" value="Unassembled WGS sequence"/>
</dbReference>
<name>A0A4Y2XDD9_ARAVE</name>
<evidence type="ECO:0000313" key="1">
    <source>
        <dbReference type="EMBL" id="GBO46357.1"/>
    </source>
</evidence>
<keyword evidence="2" id="KW-1185">Reference proteome</keyword>
<accession>A0A4Y2XDD9</accession>
<proteinExistence type="predicted"/>
<reference evidence="1 2" key="1">
    <citation type="journal article" date="2019" name="Sci. Rep.">
        <title>Orb-weaving spider Araneus ventricosus genome elucidates the spidroin gene catalogue.</title>
        <authorList>
            <person name="Kono N."/>
            <person name="Nakamura H."/>
            <person name="Ohtoshi R."/>
            <person name="Moran D.A.P."/>
            <person name="Shinohara A."/>
            <person name="Yoshida Y."/>
            <person name="Fujiwara M."/>
            <person name="Mori M."/>
            <person name="Tomita M."/>
            <person name="Arakawa K."/>
        </authorList>
    </citation>
    <scope>NUCLEOTIDE SEQUENCE [LARGE SCALE GENOMIC DNA]</scope>
</reference>
<dbReference type="AlphaFoldDB" id="A0A4Y2XDD9"/>
<evidence type="ECO:0000313" key="2">
    <source>
        <dbReference type="Proteomes" id="UP000499080"/>
    </source>
</evidence>
<organism evidence="1 2">
    <name type="scientific">Araneus ventricosus</name>
    <name type="common">Orbweaver spider</name>
    <name type="synonym">Epeira ventricosa</name>
    <dbReference type="NCBI Taxonomy" id="182803"/>
    <lineage>
        <taxon>Eukaryota</taxon>
        <taxon>Metazoa</taxon>
        <taxon>Ecdysozoa</taxon>
        <taxon>Arthropoda</taxon>
        <taxon>Chelicerata</taxon>
        <taxon>Arachnida</taxon>
        <taxon>Araneae</taxon>
        <taxon>Araneomorphae</taxon>
        <taxon>Entelegynae</taxon>
        <taxon>Araneoidea</taxon>
        <taxon>Araneidae</taxon>
        <taxon>Araneus</taxon>
    </lineage>
</organism>
<sequence length="98" mass="11428">MSFGPQHEVRMAERSNALRSGRSPLLWAWFRIPFLTLKQNFIFILLVHNRSKNLNLNYTYEFRAAAWSQDVDQSSVINIARNIAVLIEHRCQHLGSLC</sequence>